<dbReference type="Proteomes" id="UP000712281">
    <property type="component" value="Unassembled WGS sequence"/>
</dbReference>
<organism evidence="1 2">
    <name type="scientific">Brassica cretica</name>
    <name type="common">Mustard</name>
    <dbReference type="NCBI Taxonomy" id="69181"/>
    <lineage>
        <taxon>Eukaryota</taxon>
        <taxon>Viridiplantae</taxon>
        <taxon>Streptophyta</taxon>
        <taxon>Embryophyta</taxon>
        <taxon>Tracheophyta</taxon>
        <taxon>Spermatophyta</taxon>
        <taxon>Magnoliopsida</taxon>
        <taxon>eudicotyledons</taxon>
        <taxon>Gunneridae</taxon>
        <taxon>Pentapetalae</taxon>
        <taxon>rosids</taxon>
        <taxon>malvids</taxon>
        <taxon>Brassicales</taxon>
        <taxon>Brassicaceae</taxon>
        <taxon>Brassiceae</taxon>
        <taxon>Brassica</taxon>
    </lineage>
</organism>
<proteinExistence type="predicted"/>
<evidence type="ECO:0000313" key="2">
    <source>
        <dbReference type="Proteomes" id="UP000712281"/>
    </source>
</evidence>
<dbReference type="AlphaFoldDB" id="A0A8S9IIJ5"/>
<gene>
    <name evidence="1" type="ORF">F2Q68_00027668</name>
</gene>
<comment type="caution">
    <text evidence="1">The sequence shown here is derived from an EMBL/GenBank/DDBJ whole genome shotgun (WGS) entry which is preliminary data.</text>
</comment>
<accession>A0A8S9IIJ5</accession>
<evidence type="ECO:0000313" key="1">
    <source>
        <dbReference type="EMBL" id="KAF2569096.1"/>
    </source>
</evidence>
<name>A0A8S9IIJ5_BRACR</name>
<sequence>MDDRWSLESVTALVTGGSLRVWYHKAYFRKKNIGDSNAVGDMAGTVETQTSQVDFIC</sequence>
<dbReference type="EMBL" id="QGKW02001911">
    <property type="protein sequence ID" value="KAF2569096.1"/>
    <property type="molecule type" value="Genomic_DNA"/>
</dbReference>
<reference evidence="1" key="1">
    <citation type="submission" date="2019-12" db="EMBL/GenBank/DDBJ databases">
        <title>Genome sequencing and annotation of Brassica cretica.</title>
        <authorList>
            <person name="Studholme D.J."/>
            <person name="Sarris P.F."/>
        </authorList>
    </citation>
    <scope>NUCLEOTIDE SEQUENCE</scope>
    <source>
        <strain evidence="1">PFS-001/15</strain>
        <tissue evidence="1">Leaf</tissue>
    </source>
</reference>
<protein>
    <submittedName>
        <fullName evidence="1">Uncharacterized protein</fullName>
    </submittedName>
</protein>